<proteinExistence type="inferred from homology"/>
<reference evidence="8 9" key="2">
    <citation type="submission" date="2018-11" db="EMBL/GenBank/DDBJ databases">
        <authorList>
            <consortium name="Pathogen Informatics"/>
        </authorList>
    </citation>
    <scope>NUCLEOTIDE SEQUENCE [LARGE SCALE GENOMIC DNA]</scope>
</reference>
<sequence>MAEKHIFQVTPSNKVSILWQIPQYVIITIGEILFSITGIEFAYSQAAPSMKSVVQALWLLTSSIGDSIIVVIALLSPFSDMAIESFAYAAAMLVVMLIFALLAIYYYEYCSYTGEDGDCVQNSITENKKVESLSTSS</sequence>
<accession>A0A183E3T4</accession>
<evidence type="ECO:0000256" key="2">
    <source>
        <dbReference type="ARBA" id="ARBA00005982"/>
    </source>
</evidence>
<keyword evidence="9" id="KW-1185">Reference proteome</keyword>
<evidence type="ECO:0000256" key="6">
    <source>
        <dbReference type="ARBA" id="ARBA00023136"/>
    </source>
</evidence>
<evidence type="ECO:0000256" key="4">
    <source>
        <dbReference type="ARBA" id="ARBA00022856"/>
    </source>
</evidence>
<evidence type="ECO:0000256" key="7">
    <source>
        <dbReference type="SAM" id="Phobius"/>
    </source>
</evidence>
<comment type="subcellular location">
    <subcellularLocation>
        <location evidence="1">Membrane</location>
        <topology evidence="1">Multi-pass membrane protein</topology>
    </subcellularLocation>
</comment>
<dbReference type="AlphaFoldDB" id="A0A183E3T4"/>
<keyword evidence="4" id="KW-0571">Peptide transport</keyword>
<feature type="transmembrane region" description="Helical" evidence="7">
    <location>
        <begin position="55"/>
        <end position="75"/>
    </location>
</feature>
<dbReference type="PANTHER" id="PTHR11654">
    <property type="entry name" value="OLIGOPEPTIDE TRANSPORTER-RELATED"/>
    <property type="match status" value="1"/>
</dbReference>
<organism evidence="10">
    <name type="scientific">Gongylonema pulchrum</name>
    <dbReference type="NCBI Taxonomy" id="637853"/>
    <lineage>
        <taxon>Eukaryota</taxon>
        <taxon>Metazoa</taxon>
        <taxon>Ecdysozoa</taxon>
        <taxon>Nematoda</taxon>
        <taxon>Chromadorea</taxon>
        <taxon>Rhabditida</taxon>
        <taxon>Spirurina</taxon>
        <taxon>Spiruromorpha</taxon>
        <taxon>Spiruroidea</taxon>
        <taxon>Gongylonematidae</taxon>
        <taxon>Gongylonema</taxon>
    </lineage>
</organism>
<keyword evidence="3 7" id="KW-0812">Transmembrane</keyword>
<keyword evidence="4" id="KW-0653">Protein transport</keyword>
<evidence type="ECO:0000313" key="9">
    <source>
        <dbReference type="Proteomes" id="UP000271098"/>
    </source>
</evidence>
<keyword evidence="4" id="KW-0813">Transport</keyword>
<dbReference type="Proteomes" id="UP000271098">
    <property type="component" value="Unassembled WGS sequence"/>
</dbReference>
<name>A0A183E3T4_9BILA</name>
<dbReference type="EMBL" id="UYRT01082704">
    <property type="protein sequence ID" value="VDN26357.1"/>
    <property type="molecule type" value="Genomic_DNA"/>
</dbReference>
<evidence type="ECO:0000256" key="5">
    <source>
        <dbReference type="ARBA" id="ARBA00022989"/>
    </source>
</evidence>
<gene>
    <name evidence="8" type="ORF">GPUH_LOCUS15625</name>
</gene>
<dbReference type="Gene3D" id="1.20.1250.20">
    <property type="entry name" value="MFS general substrate transporter like domains"/>
    <property type="match status" value="1"/>
</dbReference>
<keyword evidence="6 7" id="KW-0472">Membrane</keyword>
<feature type="transmembrane region" description="Helical" evidence="7">
    <location>
        <begin position="21"/>
        <end position="43"/>
    </location>
</feature>
<keyword evidence="5 7" id="KW-1133">Transmembrane helix</keyword>
<dbReference type="GO" id="GO:0022857">
    <property type="term" value="F:transmembrane transporter activity"/>
    <property type="evidence" value="ECO:0007669"/>
    <property type="project" value="InterPro"/>
</dbReference>
<evidence type="ECO:0000313" key="10">
    <source>
        <dbReference type="WBParaSite" id="GPUH_0001564701-mRNA-1"/>
    </source>
</evidence>
<dbReference type="InterPro" id="IPR000109">
    <property type="entry name" value="POT_fam"/>
</dbReference>
<dbReference type="InterPro" id="IPR036259">
    <property type="entry name" value="MFS_trans_sf"/>
</dbReference>
<evidence type="ECO:0000313" key="8">
    <source>
        <dbReference type="EMBL" id="VDN26357.1"/>
    </source>
</evidence>
<dbReference type="GO" id="GO:0015833">
    <property type="term" value="P:peptide transport"/>
    <property type="evidence" value="ECO:0007669"/>
    <property type="project" value="UniProtKB-KW"/>
</dbReference>
<comment type="similarity">
    <text evidence="2">Belongs to the major facilitator superfamily. Proton-dependent oligopeptide transporter (POT/PTR) (TC 2.A.17) family.</text>
</comment>
<dbReference type="WBParaSite" id="GPUH_0001564701-mRNA-1">
    <property type="protein sequence ID" value="GPUH_0001564701-mRNA-1"/>
    <property type="gene ID" value="GPUH_0001564701"/>
</dbReference>
<protein>
    <submittedName>
        <fullName evidence="10">Proton-dependent oligopeptide transporter family</fullName>
    </submittedName>
</protein>
<feature type="transmembrane region" description="Helical" evidence="7">
    <location>
        <begin position="87"/>
        <end position="107"/>
    </location>
</feature>
<dbReference type="GO" id="GO:0016020">
    <property type="term" value="C:membrane"/>
    <property type="evidence" value="ECO:0007669"/>
    <property type="project" value="UniProtKB-SubCell"/>
</dbReference>
<reference evidence="10" key="1">
    <citation type="submission" date="2016-06" db="UniProtKB">
        <authorList>
            <consortium name="WormBaseParasite"/>
        </authorList>
    </citation>
    <scope>IDENTIFICATION</scope>
</reference>
<evidence type="ECO:0000256" key="1">
    <source>
        <dbReference type="ARBA" id="ARBA00004141"/>
    </source>
</evidence>
<evidence type="ECO:0000256" key="3">
    <source>
        <dbReference type="ARBA" id="ARBA00022692"/>
    </source>
</evidence>
<dbReference type="Pfam" id="PF00854">
    <property type="entry name" value="PTR2"/>
    <property type="match status" value="1"/>
</dbReference>
<dbReference type="OrthoDB" id="205993at2759"/>